<protein>
    <recommendedName>
        <fullName evidence="11">Peroxisomal membrane protein PEX13</fullName>
    </recommendedName>
    <alternativeName>
        <fullName evidence="10">Peroxin-13</fullName>
    </alternativeName>
</protein>
<evidence type="ECO:0000256" key="7">
    <source>
        <dbReference type="ARBA" id="ARBA00023010"/>
    </source>
</evidence>
<dbReference type="PRINTS" id="PR00452">
    <property type="entry name" value="SH3DOMAIN"/>
</dbReference>
<dbReference type="SMART" id="SM00326">
    <property type="entry name" value="SH3"/>
    <property type="match status" value="1"/>
</dbReference>
<keyword evidence="3" id="KW-0813">Transport</keyword>
<feature type="domain" description="SH3" evidence="14">
    <location>
        <begin position="217"/>
        <end position="283"/>
    </location>
</feature>
<comment type="similarity">
    <text evidence="1">Belongs to the peroxin-13 family.</text>
</comment>
<dbReference type="Pfam" id="PF14604">
    <property type="entry name" value="SH3_9"/>
    <property type="match status" value="1"/>
</dbReference>
<dbReference type="InterPro" id="IPR001452">
    <property type="entry name" value="SH3_domain"/>
</dbReference>
<feature type="non-terminal residue" evidence="15">
    <location>
        <position position="1"/>
    </location>
</feature>
<reference evidence="15" key="1">
    <citation type="submission" date="2018-06" db="EMBL/GenBank/DDBJ databases">
        <title>Leveraging single-cell genomics to expand the Fungal Tree of Life.</title>
        <authorList>
            <consortium name="DOE Joint Genome Institute"/>
            <person name="Ahrendt S.R."/>
            <person name="Quandt C.A."/>
            <person name="Ciobanu D."/>
            <person name="Clum A."/>
            <person name="Salamov A."/>
            <person name="Andreopoulos B."/>
            <person name="Cheng J.-F."/>
            <person name="Woyke T."/>
            <person name="Pelin A."/>
            <person name="Henrissat B."/>
            <person name="Reynolds N."/>
            <person name="Benny G.L."/>
            <person name="Smith M.E."/>
            <person name="James T.Y."/>
            <person name="Grigoriev I.V."/>
        </authorList>
    </citation>
    <scope>NUCLEOTIDE SEQUENCE</scope>
    <source>
        <strain evidence="15">Perch Fen</strain>
    </source>
</reference>
<keyword evidence="16" id="KW-1185">Reference proteome</keyword>
<dbReference type="PANTHER" id="PTHR19332">
    <property type="entry name" value="PEROXISOMAL MEMBRANE PROTEIN PEX13"/>
    <property type="match status" value="1"/>
</dbReference>
<name>A0A4P9WCK6_9FUNG</name>
<feature type="non-terminal residue" evidence="15">
    <location>
        <position position="284"/>
    </location>
</feature>
<sequence length="284" mass="30200">GYGGGYGMNRYNAGGYGGGYGMNRYGAGAGGYGGPEGMMGPGEMPLSARMEQSTQATFQTLDQIVQAFGGLAQMLESTFHATHSSFMAMVGVAEQMGSLRAYLGRAFSVVAAYTAIRNAAMRLVGRTPPADPATISTEGFADFEARRSTSRKPLWMFLFLTVGLPWLMSRLFRRVQQRTLEDAAAAAASPAAAAGAPGAAPPLLGPDGRPLHPSQIRDLEFCRAVYDFTAESPAELSLRRGDIVAILSKLDPATGAEGSWWRGRLQSGPVGLFPSNYVEIIEKK</sequence>
<dbReference type="Pfam" id="PF04088">
    <property type="entry name" value="Peroxin-13_N"/>
    <property type="match status" value="1"/>
</dbReference>
<evidence type="ECO:0000256" key="1">
    <source>
        <dbReference type="ARBA" id="ARBA00006033"/>
    </source>
</evidence>
<gene>
    <name evidence="15" type="ORF">BDK51DRAFT_9513</name>
</gene>
<evidence type="ECO:0000256" key="2">
    <source>
        <dbReference type="ARBA" id="ARBA00022443"/>
    </source>
</evidence>
<dbReference type="GO" id="GO:0016560">
    <property type="term" value="P:protein import into peroxisome matrix, docking"/>
    <property type="evidence" value="ECO:0007669"/>
    <property type="project" value="InterPro"/>
</dbReference>
<keyword evidence="4" id="KW-0812">Transmembrane</keyword>
<evidence type="ECO:0000256" key="5">
    <source>
        <dbReference type="ARBA" id="ARBA00022927"/>
    </source>
</evidence>
<dbReference type="CDD" id="cd11771">
    <property type="entry name" value="SH3_Pex13p_fungal"/>
    <property type="match status" value="1"/>
</dbReference>
<dbReference type="Gene3D" id="2.30.30.40">
    <property type="entry name" value="SH3 Domains"/>
    <property type="match status" value="1"/>
</dbReference>
<evidence type="ECO:0000256" key="9">
    <source>
        <dbReference type="ARBA" id="ARBA00023140"/>
    </source>
</evidence>
<keyword evidence="2 13" id="KW-0728">SH3 domain</keyword>
<keyword evidence="5" id="KW-0653">Protein transport</keyword>
<dbReference type="SUPFAM" id="SSF50044">
    <property type="entry name" value="SH3-domain"/>
    <property type="match status" value="1"/>
</dbReference>
<dbReference type="AlphaFoldDB" id="A0A4P9WCK6"/>
<keyword evidence="7" id="KW-0811">Translocation</keyword>
<dbReference type="GO" id="GO:1990429">
    <property type="term" value="C:peroxisomal importomer complex"/>
    <property type="evidence" value="ECO:0007669"/>
    <property type="project" value="TreeGrafter"/>
</dbReference>
<keyword evidence="6" id="KW-1133">Transmembrane helix</keyword>
<accession>A0A4P9WCK6</accession>
<evidence type="ECO:0000313" key="15">
    <source>
        <dbReference type="EMBL" id="RKO88096.1"/>
    </source>
</evidence>
<evidence type="ECO:0000256" key="13">
    <source>
        <dbReference type="PROSITE-ProRule" id="PRU00192"/>
    </source>
</evidence>
<dbReference type="PROSITE" id="PS50002">
    <property type="entry name" value="SH3"/>
    <property type="match status" value="1"/>
</dbReference>
<dbReference type="EMBL" id="KZ996945">
    <property type="protein sequence ID" value="RKO88096.1"/>
    <property type="molecule type" value="Genomic_DNA"/>
</dbReference>
<evidence type="ECO:0000313" key="16">
    <source>
        <dbReference type="Proteomes" id="UP000269721"/>
    </source>
</evidence>
<evidence type="ECO:0000256" key="10">
    <source>
        <dbReference type="ARBA" id="ARBA00029693"/>
    </source>
</evidence>
<evidence type="ECO:0000256" key="4">
    <source>
        <dbReference type="ARBA" id="ARBA00022692"/>
    </source>
</evidence>
<evidence type="ECO:0000259" key="14">
    <source>
        <dbReference type="PROSITE" id="PS50002"/>
    </source>
</evidence>
<proteinExistence type="inferred from homology"/>
<dbReference type="GO" id="GO:0005778">
    <property type="term" value="C:peroxisomal membrane"/>
    <property type="evidence" value="ECO:0007669"/>
    <property type="project" value="UniProtKB-SubCell"/>
</dbReference>
<dbReference type="Proteomes" id="UP000269721">
    <property type="component" value="Unassembled WGS sequence"/>
</dbReference>
<evidence type="ECO:0000256" key="12">
    <source>
        <dbReference type="ARBA" id="ARBA00046271"/>
    </source>
</evidence>
<comment type="subcellular location">
    <subcellularLocation>
        <location evidence="12">Peroxisome membrane</location>
    </subcellularLocation>
</comment>
<dbReference type="PANTHER" id="PTHR19332:SF1">
    <property type="entry name" value="PEROXISOMAL MEMBRANE PROTEIN PEX13"/>
    <property type="match status" value="1"/>
</dbReference>
<dbReference type="InterPro" id="IPR036028">
    <property type="entry name" value="SH3-like_dom_sf"/>
</dbReference>
<dbReference type="InterPro" id="IPR007223">
    <property type="entry name" value="Peroxin-13_N"/>
</dbReference>
<evidence type="ECO:0000256" key="8">
    <source>
        <dbReference type="ARBA" id="ARBA00023136"/>
    </source>
</evidence>
<evidence type="ECO:0000256" key="11">
    <source>
        <dbReference type="ARBA" id="ARBA00034535"/>
    </source>
</evidence>
<evidence type="ECO:0000256" key="6">
    <source>
        <dbReference type="ARBA" id="ARBA00022989"/>
    </source>
</evidence>
<keyword evidence="8" id="KW-0472">Membrane</keyword>
<dbReference type="OrthoDB" id="10037838at2759"/>
<keyword evidence="9" id="KW-0576">Peroxisome</keyword>
<organism evidence="15 16">
    <name type="scientific">Blyttiomyces helicus</name>
    <dbReference type="NCBI Taxonomy" id="388810"/>
    <lineage>
        <taxon>Eukaryota</taxon>
        <taxon>Fungi</taxon>
        <taxon>Fungi incertae sedis</taxon>
        <taxon>Chytridiomycota</taxon>
        <taxon>Chytridiomycota incertae sedis</taxon>
        <taxon>Chytridiomycetes</taxon>
        <taxon>Chytridiomycetes incertae sedis</taxon>
        <taxon>Blyttiomyces</taxon>
    </lineage>
</organism>
<evidence type="ECO:0000256" key="3">
    <source>
        <dbReference type="ARBA" id="ARBA00022448"/>
    </source>
</evidence>
<dbReference type="InterPro" id="IPR035463">
    <property type="entry name" value="Pex13"/>
</dbReference>